<protein>
    <submittedName>
        <fullName evidence="1">Uncharacterized protein</fullName>
    </submittedName>
</protein>
<comment type="caution">
    <text evidence="1">The sequence shown here is derived from an EMBL/GenBank/DDBJ whole genome shotgun (WGS) entry which is preliminary data.</text>
</comment>
<dbReference type="AlphaFoldDB" id="A0A645F9D0"/>
<name>A0A645F9D0_9ZZZZ</name>
<evidence type="ECO:0000313" key="1">
    <source>
        <dbReference type="EMBL" id="MPN09073.1"/>
    </source>
</evidence>
<accession>A0A645F9D0</accession>
<gene>
    <name evidence="1" type="ORF">SDC9_156361</name>
</gene>
<reference evidence="1" key="1">
    <citation type="submission" date="2019-08" db="EMBL/GenBank/DDBJ databases">
        <authorList>
            <person name="Kucharzyk K."/>
            <person name="Murdoch R.W."/>
            <person name="Higgins S."/>
            <person name="Loffler F."/>
        </authorList>
    </citation>
    <scope>NUCLEOTIDE SEQUENCE</scope>
</reference>
<organism evidence="1">
    <name type="scientific">bioreactor metagenome</name>
    <dbReference type="NCBI Taxonomy" id="1076179"/>
    <lineage>
        <taxon>unclassified sequences</taxon>
        <taxon>metagenomes</taxon>
        <taxon>ecological metagenomes</taxon>
    </lineage>
</organism>
<dbReference type="EMBL" id="VSSQ01055165">
    <property type="protein sequence ID" value="MPN09073.1"/>
    <property type="molecule type" value="Genomic_DNA"/>
</dbReference>
<proteinExistence type="predicted"/>
<sequence>MGQYRKGHGLFLQGGFSFAASRECAPRDKHFFLRLAFLRYSRYRFGGHDRPYLAALFKRVDMVQLRAAAGDEFQRADEAAFAGSAFAGDDDEVAPEVEGGLPDAAYSVDLKLFYQVQSPPSLIPLNPQRSFSLSRS</sequence>